<dbReference type="HOGENOM" id="CLU_3203678_0_0_10"/>
<dbReference type="EMBL" id="ACIJ02000016">
    <property type="protein sequence ID" value="EEX72263.1"/>
    <property type="molecule type" value="Genomic_DNA"/>
</dbReference>
<name>C9LEU4_9BACT</name>
<accession>C9LEU4</accession>
<comment type="caution">
    <text evidence="1">The sequence shown here is derived from an EMBL/GenBank/DDBJ whole genome shotgun (WGS) entry which is preliminary data.</text>
</comment>
<reference evidence="1" key="1">
    <citation type="submission" date="2009-09" db="EMBL/GenBank/DDBJ databases">
        <authorList>
            <person name="Weinstock G."/>
            <person name="Sodergren E."/>
            <person name="Clifton S."/>
            <person name="Fulton L."/>
            <person name="Fulton B."/>
            <person name="Courtney L."/>
            <person name="Fronick C."/>
            <person name="Harrison M."/>
            <person name="Strong C."/>
            <person name="Farmer C."/>
            <person name="Delahaunty K."/>
            <person name="Markovic C."/>
            <person name="Hall O."/>
            <person name="Minx P."/>
            <person name="Tomlinson C."/>
            <person name="Mitreva M."/>
            <person name="Nelson J."/>
            <person name="Hou S."/>
            <person name="Wollam A."/>
            <person name="Pepin K.H."/>
            <person name="Johnson M."/>
            <person name="Bhonagiri V."/>
            <person name="Nash W.E."/>
            <person name="Warren W."/>
            <person name="Chinwalla A."/>
            <person name="Mardis E.R."/>
            <person name="Wilson R.K."/>
        </authorList>
    </citation>
    <scope>NUCLEOTIDE SEQUENCE [LARGE SCALE GENOMIC DNA]</scope>
    <source>
        <strain evidence="1">ATCC 51259</strain>
    </source>
</reference>
<evidence type="ECO:0000313" key="1">
    <source>
        <dbReference type="EMBL" id="EEX72263.1"/>
    </source>
</evidence>
<dbReference type="AlphaFoldDB" id="C9LEU4"/>
<proteinExistence type="predicted"/>
<evidence type="ECO:0000313" key="2">
    <source>
        <dbReference type="Proteomes" id="UP000003460"/>
    </source>
</evidence>
<sequence length="45" mass="5140">MLTLCINIASNQRLNDNPVGLVFQKHAVLRVKDASHFYENTQKVI</sequence>
<gene>
    <name evidence="1" type="ORF">GCWU000325_00725</name>
</gene>
<organism evidence="1 2">
    <name type="scientific">Alloprevotella tannerae ATCC 51259</name>
    <dbReference type="NCBI Taxonomy" id="626522"/>
    <lineage>
        <taxon>Bacteria</taxon>
        <taxon>Pseudomonadati</taxon>
        <taxon>Bacteroidota</taxon>
        <taxon>Bacteroidia</taxon>
        <taxon>Bacteroidales</taxon>
        <taxon>Prevotellaceae</taxon>
        <taxon>Alloprevotella</taxon>
    </lineage>
</organism>
<keyword evidence="2" id="KW-1185">Reference proteome</keyword>
<protein>
    <submittedName>
        <fullName evidence="1">Uncharacterized protein</fullName>
    </submittedName>
</protein>
<dbReference type="Proteomes" id="UP000003460">
    <property type="component" value="Unassembled WGS sequence"/>
</dbReference>